<dbReference type="EMBL" id="JAPFFF010000004">
    <property type="protein sequence ID" value="KAK8891976.1"/>
    <property type="molecule type" value="Genomic_DNA"/>
</dbReference>
<dbReference type="Proteomes" id="UP001470230">
    <property type="component" value="Unassembled WGS sequence"/>
</dbReference>
<feature type="compositionally biased region" description="Acidic residues" evidence="2">
    <location>
        <begin position="584"/>
        <end position="609"/>
    </location>
</feature>
<keyword evidence="1" id="KW-0175">Coiled coil</keyword>
<accession>A0ABR2KMC0</accession>
<feature type="coiled-coil region" evidence="1">
    <location>
        <begin position="18"/>
        <end position="76"/>
    </location>
</feature>
<evidence type="ECO:0000256" key="1">
    <source>
        <dbReference type="SAM" id="Coils"/>
    </source>
</evidence>
<name>A0ABR2KMC0_9EUKA</name>
<proteinExistence type="predicted"/>
<feature type="coiled-coil region" evidence="1">
    <location>
        <begin position="106"/>
        <end position="144"/>
    </location>
</feature>
<feature type="coiled-coil region" evidence="1">
    <location>
        <begin position="307"/>
        <end position="443"/>
    </location>
</feature>
<protein>
    <recommendedName>
        <fullName evidence="5">Viral A-type inclusion protein</fullName>
    </recommendedName>
</protein>
<gene>
    <name evidence="3" type="ORF">M9Y10_029198</name>
</gene>
<feature type="coiled-coil region" evidence="1">
    <location>
        <begin position="689"/>
        <end position="773"/>
    </location>
</feature>
<comment type="caution">
    <text evidence="3">The sequence shown here is derived from an EMBL/GenBank/DDBJ whole genome shotgun (WGS) entry which is preliminary data.</text>
</comment>
<reference evidence="3 4" key="1">
    <citation type="submission" date="2024-04" db="EMBL/GenBank/DDBJ databases">
        <title>Tritrichomonas musculus Genome.</title>
        <authorList>
            <person name="Alves-Ferreira E."/>
            <person name="Grigg M."/>
            <person name="Lorenzi H."/>
            <person name="Galac M."/>
        </authorList>
    </citation>
    <scope>NUCLEOTIDE SEQUENCE [LARGE SCALE GENOMIC DNA]</scope>
    <source>
        <strain evidence="3 4">EAF2021</strain>
    </source>
</reference>
<feature type="coiled-coil region" evidence="1">
    <location>
        <begin position="203"/>
        <end position="230"/>
    </location>
</feature>
<feature type="compositionally biased region" description="Basic and acidic residues" evidence="2">
    <location>
        <begin position="612"/>
        <end position="621"/>
    </location>
</feature>
<organism evidence="3 4">
    <name type="scientific">Tritrichomonas musculus</name>
    <dbReference type="NCBI Taxonomy" id="1915356"/>
    <lineage>
        <taxon>Eukaryota</taxon>
        <taxon>Metamonada</taxon>
        <taxon>Parabasalia</taxon>
        <taxon>Tritrichomonadida</taxon>
        <taxon>Tritrichomonadidae</taxon>
        <taxon>Tritrichomonas</taxon>
    </lineage>
</organism>
<feature type="region of interest" description="Disordered" evidence="2">
    <location>
        <begin position="584"/>
        <end position="621"/>
    </location>
</feature>
<evidence type="ECO:0008006" key="5">
    <source>
        <dbReference type="Google" id="ProtNLM"/>
    </source>
</evidence>
<evidence type="ECO:0000313" key="4">
    <source>
        <dbReference type="Proteomes" id="UP001470230"/>
    </source>
</evidence>
<keyword evidence="4" id="KW-1185">Reference proteome</keyword>
<sequence>MEDERVDDLDRDGLLDEITHKNEVNRQLRSELAILKQQYDEAINFTLKIEEFTEENKNLKKQISESRLVIDDLTRRLQISQQTNVELSNIKEKIKENADKAYTDEVNDLKIQLDIAKSENINMNRRFQEQIKSLESTIFTMQSECALYQKQINKIMLVVGNCFNEKFEKPQDLIQKVSFASQQMQKQVTNSKIPNEDDSATVIKEMRNKISSLKKQYQNEKEKRKELQMVVLRFKKKVEQDDLSHEEQITQLKDTINQQLNEIHRLELFNQQKMIVQSNHRHHSSFHSVGCQVSMRDTNEPTEVHDIENFKRQVNNSNVQIEALETNTSMLKMKISALQKQVEETENAKTLISNKFKQMLSKFDELEKELKSTKLENQKQTIKINELQNQLSRNVSSSMIPTKQLESKIKILETTLDNKVNALKNLEKLLSNQKEELKEISLVKDRLLSVIERQNHMLNVYNDLFVQQEREKEKNVSKKDSPYRQGQNDGEKYITVEPKFKWPIEKLPKEIFDIAKDITENDSMSIQSRIKNVFIVINKWIEQCSNNNLKEKKKINDELHSVSQSYEDFKWSIVEFIKAEIINESDEPEDSDSENYQNDDEYDEYDDFNDNNNRKEQAKNKIKERKNKIINMKSNDNQKESEELIKNYLFHVMNKNRINSRKLKEFQESFSYLLKSSDSQNIQNVIEKQKNLTNDNRLLIQKLDEERKKRIGMKKKYRVILTEQAKESNEQISILQKAKENSRQQIEQLQASIKKFQEQNQALLSQIKEQQSQINTAHHKPKIKEIRYKNDYDFIENNVNNDINLNNNNNINRNDLNTSFANKSQSVWEYEDMQYSLENAEKSCNLWKETARKANDEKMNLQNRIQKIMNDYENQINHLNKKHEIEQNQNQRTIFELSQKLKNQAEDNDIAIKKLHDSLDKAQKKFDETVQEIVTLKNENEKLLHSTTANIESVERSKRLSEAQLKAKLLSLDANYSALIDAEKQKSEKEKRELIEYFLNSFRKFCLNQVNNMNDYEEKIDEEYYKFYVSKIREEFEKHQKTDEAIRKLIKANNDDPLEDALTQFIIQNHPQFQDK</sequence>
<evidence type="ECO:0000256" key="2">
    <source>
        <dbReference type="SAM" id="MobiDB-lite"/>
    </source>
</evidence>
<evidence type="ECO:0000313" key="3">
    <source>
        <dbReference type="EMBL" id="KAK8891976.1"/>
    </source>
</evidence>
<feature type="coiled-coil region" evidence="1">
    <location>
        <begin position="837"/>
        <end position="939"/>
    </location>
</feature>